<protein>
    <recommendedName>
        <fullName evidence="4">P-type domain-containing protein</fullName>
    </recommendedName>
</protein>
<comment type="caution">
    <text evidence="5">The sequence shown here is derived from an EMBL/GenBank/DDBJ whole genome shotgun (WGS) entry which is preliminary data.</text>
</comment>
<feature type="domain" description="P-type" evidence="4">
    <location>
        <begin position="55"/>
        <end position="102"/>
    </location>
</feature>
<evidence type="ECO:0000259" key="4">
    <source>
        <dbReference type="PROSITE" id="PS51448"/>
    </source>
</evidence>
<dbReference type="PANTHER" id="PTHR13826:SF14">
    <property type="entry name" value="TREFOIL FACTOR 2"/>
    <property type="match status" value="1"/>
</dbReference>
<dbReference type="InterPro" id="IPR044913">
    <property type="entry name" value="P_trefoil_dom_sf"/>
</dbReference>
<evidence type="ECO:0000256" key="3">
    <source>
        <dbReference type="SAM" id="SignalP"/>
    </source>
</evidence>
<feature type="domain" description="P-type" evidence="4">
    <location>
        <begin position="141"/>
        <end position="188"/>
    </location>
</feature>
<organism evidence="5 6">
    <name type="scientific">Basidiobolus ranarum</name>
    <dbReference type="NCBI Taxonomy" id="34480"/>
    <lineage>
        <taxon>Eukaryota</taxon>
        <taxon>Fungi</taxon>
        <taxon>Fungi incertae sedis</taxon>
        <taxon>Zoopagomycota</taxon>
        <taxon>Entomophthoromycotina</taxon>
        <taxon>Basidiobolomycetes</taxon>
        <taxon>Basidiobolales</taxon>
        <taxon>Basidiobolaceae</taxon>
        <taxon>Basidiobolus</taxon>
    </lineage>
</organism>
<sequence>MYFLIFVISLLFAKGCFSQFFDQSFDCGWPGITRQQCDIRTGCQYSPLLNSNFGSACFFPSSLVYRRISCGPENVTPEDCTKGHSCIYRKDKTGSPACFHKHPPGGLKFADENIDCGWLGINSNQCRTSLGCIWKPKTGGNHCFYPRHLSNDRIPCGRENISHSECTNRKCLYDSISEGNQASCFYLPGIAPRIDIPTGYEAIATLTSYIVETRNIAE</sequence>
<accession>A0ABR2WP75</accession>
<evidence type="ECO:0000313" key="5">
    <source>
        <dbReference type="EMBL" id="KAK9763309.1"/>
    </source>
</evidence>
<feature type="signal peptide" evidence="3">
    <location>
        <begin position="1"/>
        <end position="18"/>
    </location>
</feature>
<dbReference type="EMBL" id="JASJQH010000676">
    <property type="protein sequence ID" value="KAK9763309.1"/>
    <property type="molecule type" value="Genomic_DNA"/>
</dbReference>
<proteinExistence type="predicted"/>
<evidence type="ECO:0000313" key="6">
    <source>
        <dbReference type="Proteomes" id="UP001479436"/>
    </source>
</evidence>
<reference evidence="5 6" key="1">
    <citation type="submission" date="2023-04" db="EMBL/GenBank/DDBJ databases">
        <title>Genome of Basidiobolus ranarum AG-B5.</title>
        <authorList>
            <person name="Stajich J.E."/>
            <person name="Carter-House D."/>
            <person name="Gryganskyi A."/>
        </authorList>
    </citation>
    <scope>NUCLEOTIDE SEQUENCE [LARGE SCALE GENOMIC DNA]</scope>
    <source>
        <strain evidence="5 6">AG-B5</strain>
    </source>
</reference>
<comment type="caution">
    <text evidence="2">Lacks conserved residue(s) required for the propagation of feature annotation.</text>
</comment>
<name>A0ABR2WP75_9FUNG</name>
<dbReference type="PANTHER" id="PTHR13826">
    <property type="entry name" value="INTESTINAL TREFOIL FACTOR-RELATED"/>
    <property type="match status" value="1"/>
</dbReference>
<dbReference type="InterPro" id="IPR017994">
    <property type="entry name" value="P_trefoil_chordata"/>
</dbReference>
<keyword evidence="1 2" id="KW-1015">Disulfide bond</keyword>
<dbReference type="Pfam" id="PF00088">
    <property type="entry name" value="Trefoil"/>
    <property type="match status" value="4"/>
</dbReference>
<dbReference type="Proteomes" id="UP001479436">
    <property type="component" value="Unassembled WGS sequence"/>
</dbReference>
<dbReference type="CDD" id="cd00111">
    <property type="entry name" value="Trefoil"/>
    <property type="match status" value="3"/>
</dbReference>
<evidence type="ECO:0000256" key="2">
    <source>
        <dbReference type="PROSITE-ProRule" id="PRU00779"/>
    </source>
</evidence>
<dbReference type="InterPro" id="IPR000519">
    <property type="entry name" value="P_trefoil_dom"/>
</dbReference>
<dbReference type="SMART" id="SM00018">
    <property type="entry name" value="PD"/>
    <property type="match status" value="3"/>
</dbReference>
<dbReference type="Gene3D" id="4.10.110.10">
    <property type="entry name" value="Spasmolytic Protein, domain 1"/>
    <property type="match status" value="4"/>
</dbReference>
<dbReference type="PROSITE" id="PS51448">
    <property type="entry name" value="P_TREFOIL_2"/>
    <property type="match status" value="2"/>
</dbReference>
<feature type="disulfide bond" evidence="2">
    <location>
        <begin position="156"/>
        <end position="171"/>
    </location>
</feature>
<evidence type="ECO:0000256" key="1">
    <source>
        <dbReference type="ARBA" id="ARBA00023157"/>
    </source>
</evidence>
<dbReference type="SUPFAM" id="SSF57492">
    <property type="entry name" value="Trefoil"/>
    <property type="match status" value="3"/>
</dbReference>
<gene>
    <name evidence="5" type="ORF">K7432_010140</name>
</gene>
<keyword evidence="3" id="KW-0732">Signal</keyword>
<feature type="chain" id="PRO_5046348526" description="P-type domain-containing protein" evidence="3">
    <location>
        <begin position="19"/>
        <end position="218"/>
    </location>
</feature>
<keyword evidence="6" id="KW-1185">Reference proteome</keyword>